<comment type="similarity">
    <text evidence="1">Belongs to the RelB/DinJ antitoxin family.</text>
</comment>
<dbReference type="GO" id="GO:0044010">
    <property type="term" value="P:single-species biofilm formation"/>
    <property type="evidence" value="ECO:0007669"/>
    <property type="project" value="InterPro"/>
</dbReference>
<dbReference type="EMBL" id="SMGJ01000002">
    <property type="protein sequence ID" value="TCK70313.1"/>
    <property type="molecule type" value="Genomic_DNA"/>
</dbReference>
<dbReference type="GO" id="GO:0000987">
    <property type="term" value="F:cis-regulatory region sequence-specific DNA binding"/>
    <property type="evidence" value="ECO:0007669"/>
    <property type="project" value="InterPro"/>
</dbReference>
<dbReference type="GO" id="GO:0006355">
    <property type="term" value="P:regulation of DNA-templated transcription"/>
    <property type="evidence" value="ECO:0007669"/>
    <property type="project" value="InterPro"/>
</dbReference>
<evidence type="ECO:0000313" key="3">
    <source>
        <dbReference type="EMBL" id="TCK70313.1"/>
    </source>
</evidence>
<gene>
    <name evidence="3" type="ORF">EV692_0575</name>
</gene>
<evidence type="ECO:0000256" key="1">
    <source>
        <dbReference type="ARBA" id="ARBA00010562"/>
    </source>
</evidence>
<comment type="caution">
    <text evidence="3">The sequence shown here is derived from an EMBL/GenBank/DDBJ whole genome shotgun (WGS) entry which is preliminary data.</text>
</comment>
<reference evidence="3 4" key="1">
    <citation type="submission" date="2019-03" db="EMBL/GenBank/DDBJ databases">
        <title>Genomic Encyclopedia of Type Strains, Phase IV (KMG-IV): sequencing the most valuable type-strain genomes for metagenomic binning, comparative biology and taxonomic classification.</title>
        <authorList>
            <person name="Goeker M."/>
        </authorList>
    </citation>
    <scope>NUCLEOTIDE SEQUENCE [LARGE SCALE GENOMIC DNA]</scope>
    <source>
        <strain evidence="3 4">DSM 10053</strain>
    </source>
</reference>
<dbReference type="InterPro" id="IPR026262">
    <property type="entry name" value="DinJ"/>
</dbReference>
<name>A0A4R1L0G8_9PAST</name>
<proteinExistence type="inferred from homology"/>
<dbReference type="RefSeq" id="WP_132300383.1">
    <property type="nucleotide sequence ID" value="NZ_CP170642.1"/>
</dbReference>
<dbReference type="Gene3D" id="1.10.1220.10">
    <property type="entry name" value="Met repressor-like"/>
    <property type="match status" value="1"/>
</dbReference>
<keyword evidence="2" id="KW-1277">Toxin-antitoxin system</keyword>
<dbReference type="Proteomes" id="UP000295496">
    <property type="component" value="Unassembled WGS sequence"/>
</dbReference>
<dbReference type="Pfam" id="PF04221">
    <property type="entry name" value="RelB"/>
    <property type="match status" value="1"/>
</dbReference>
<sequence length="90" mass="10318">MTSYTFRLDETLKEQAFNVFRNYGLNPAQAIKMFLQQVAETNTIPVSLDYEPEPNKATMVAMQELMDGKGEIVGSIDELVENIKHEHRLQ</sequence>
<keyword evidence="4" id="KW-1185">Reference proteome</keyword>
<dbReference type="AlphaFoldDB" id="A0A4R1L0G8"/>
<dbReference type="PIRSF" id="PIRSF003108">
    <property type="entry name" value="DinJ"/>
    <property type="match status" value="1"/>
</dbReference>
<dbReference type="OrthoDB" id="8613542at2"/>
<dbReference type="InterPro" id="IPR007337">
    <property type="entry name" value="RelB/DinJ"/>
</dbReference>
<evidence type="ECO:0000313" key="4">
    <source>
        <dbReference type="Proteomes" id="UP000295496"/>
    </source>
</evidence>
<dbReference type="PANTHER" id="PTHR38781:SF1">
    <property type="entry name" value="ANTITOXIN DINJ-RELATED"/>
    <property type="match status" value="1"/>
</dbReference>
<accession>A0A4R1L0G8</accession>
<organism evidence="3 4">
    <name type="scientific">Lonepinella koalarum</name>
    <dbReference type="NCBI Taxonomy" id="53417"/>
    <lineage>
        <taxon>Bacteria</taxon>
        <taxon>Pseudomonadati</taxon>
        <taxon>Pseudomonadota</taxon>
        <taxon>Gammaproteobacteria</taxon>
        <taxon>Pasteurellales</taxon>
        <taxon>Pasteurellaceae</taxon>
        <taxon>Lonepinella</taxon>
    </lineage>
</organism>
<evidence type="ECO:0000256" key="2">
    <source>
        <dbReference type="ARBA" id="ARBA00022649"/>
    </source>
</evidence>
<dbReference type="InterPro" id="IPR013321">
    <property type="entry name" value="Arc_rbn_hlx_hlx"/>
</dbReference>
<dbReference type="GO" id="GO:0006351">
    <property type="term" value="P:DNA-templated transcription"/>
    <property type="evidence" value="ECO:0007669"/>
    <property type="project" value="TreeGrafter"/>
</dbReference>
<dbReference type="PANTHER" id="PTHR38781">
    <property type="entry name" value="ANTITOXIN DINJ-RELATED"/>
    <property type="match status" value="1"/>
</dbReference>
<dbReference type="GO" id="GO:0015643">
    <property type="term" value="F:toxic substance binding"/>
    <property type="evidence" value="ECO:0007669"/>
    <property type="project" value="InterPro"/>
</dbReference>
<dbReference type="NCBIfam" id="TIGR02384">
    <property type="entry name" value="RelB_DinJ"/>
    <property type="match status" value="1"/>
</dbReference>
<protein>
    <submittedName>
        <fullName evidence="3">DNA-damage-inducible protein J</fullName>
    </submittedName>
</protein>